<keyword evidence="1" id="KW-0472">Membrane</keyword>
<organism evidence="2 3">
    <name type="scientific">Paramecium sonneborni</name>
    <dbReference type="NCBI Taxonomy" id="65129"/>
    <lineage>
        <taxon>Eukaryota</taxon>
        <taxon>Sar</taxon>
        <taxon>Alveolata</taxon>
        <taxon>Ciliophora</taxon>
        <taxon>Intramacronucleata</taxon>
        <taxon>Oligohymenophorea</taxon>
        <taxon>Peniculida</taxon>
        <taxon>Parameciidae</taxon>
        <taxon>Paramecium</taxon>
    </lineage>
</organism>
<feature type="transmembrane region" description="Helical" evidence="1">
    <location>
        <begin position="121"/>
        <end position="146"/>
    </location>
</feature>
<feature type="transmembrane region" description="Helical" evidence="1">
    <location>
        <begin position="34"/>
        <end position="58"/>
    </location>
</feature>
<keyword evidence="1" id="KW-0812">Transmembrane</keyword>
<proteinExistence type="predicted"/>
<evidence type="ECO:0000256" key="1">
    <source>
        <dbReference type="SAM" id="Phobius"/>
    </source>
</evidence>
<gene>
    <name evidence="2" type="ORF">PSON_ATCC_30995.1.T0610292</name>
</gene>
<keyword evidence="3" id="KW-1185">Reference proteome</keyword>
<keyword evidence="1" id="KW-1133">Transmembrane helix</keyword>
<reference evidence="2" key="1">
    <citation type="submission" date="2021-01" db="EMBL/GenBank/DDBJ databases">
        <authorList>
            <consortium name="Genoscope - CEA"/>
            <person name="William W."/>
        </authorList>
    </citation>
    <scope>NUCLEOTIDE SEQUENCE</scope>
</reference>
<evidence type="ECO:0000313" key="2">
    <source>
        <dbReference type="EMBL" id="CAD8094040.1"/>
    </source>
</evidence>
<accession>A0A8S1NPQ9</accession>
<name>A0A8S1NPQ9_9CILI</name>
<protein>
    <recommendedName>
        <fullName evidence="4">Transmembrane protein</fullName>
    </recommendedName>
</protein>
<evidence type="ECO:0008006" key="4">
    <source>
        <dbReference type="Google" id="ProtNLM"/>
    </source>
</evidence>
<dbReference type="AlphaFoldDB" id="A0A8S1NPQ9"/>
<sequence length="163" mass="19123">MLKLLSLLKNSQLINDLSLCDNKTNSVSLDVQEIISNFLFGLVTLAILMILIFFIIIINKYKFSHAKKLFKQEFISNKNGLEYNSKIFLINVIYQAFIFLFIKSLWIQIRSFWIYCINRSIIIVFLKLNYGDIAILFQGFLILSIYNDTLQLGLRQQLQKKPK</sequence>
<evidence type="ECO:0000313" key="3">
    <source>
        <dbReference type="Proteomes" id="UP000692954"/>
    </source>
</evidence>
<dbReference type="EMBL" id="CAJJDN010000061">
    <property type="protein sequence ID" value="CAD8094040.1"/>
    <property type="molecule type" value="Genomic_DNA"/>
</dbReference>
<feature type="transmembrane region" description="Helical" evidence="1">
    <location>
        <begin position="87"/>
        <end position="109"/>
    </location>
</feature>
<dbReference type="Proteomes" id="UP000692954">
    <property type="component" value="Unassembled WGS sequence"/>
</dbReference>
<comment type="caution">
    <text evidence="2">The sequence shown here is derived from an EMBL/GenBank/DDBJ whole genome shotgun (WGS) entry which is preliminary data.</text>
</comment>